<protein>
    <submittedName>
        <fullName evidence="1">Uncharacterized protein</fullName>
    </submittedName>
</protein>
<evidence type="ECO:0000313" key="2">
    <source>
        <dbReference type="Proteomes" id="UP000823775"/>
    </source>
</evidence>
<accession>A0ABS8WXU4</accession>
<keyword evidence="2" id="KW-1185">Reference proteome</keyword>
<name>A0ABS8WXU4_DATST</name>
<dbReference type="EMBL" id="JACEIK010013346">
    <property type="protein sequence ID" value="MCE3216459.1"/>
    <property type="molecule type" value="Genomic_DNA"/>
</dbReference>
<sequence>MALKSSNGNDVASSSYGTNGQEWVKKHKMRKLYGWYHVSFPYGNMSKEARIWLKIVCACLVPEKHVTHVTRERVCLVFALMIERPVNVGGDNQGNFKETRDERGDGGVATTSKYGLPIEKISRALCRVGLGFEEPFDDDYATDEEKA</sequence>
<comment type="caution">
    <text evidence="1">The sequence shown here is derived from an EMBL/GenBank/DDBJ whole genome shotgun (WGS) entry which is preliminary data.</text>
</comment>
<dbReference type="Proteomes" id="UP000823775">
    <property type="component" value="Unassembled WGS sequence"/>
</dbReference>
<proteinExistence type="predicted"/>
<organism evidence="1 2">
    <name type="scientific">Datura stramonium</name>
    <name type="common">Jimsonweed</name>
    <name type="synonym">Common thornapple</name>
    <dbReference type="NCBI Taxonomy" id="4076"/>
    <lineage>
        <taxon>Eukaryota</taxon>
        <taxon>Viridiplantae</taxon>
        <taxon>Streptophyta</taxon>
        <taxon>Embryophyta</taxon>
        <taxon>Tracheophyta</taxon>
        <taxon>Spermatophyta</taxon>
        <taxon>Magnoliopsida</taxon>
        <taxon>eudicotyledons</taxon>
        <taxon>Gunneridae</taxon>
        <taxon>Pentapetalae</taxon>
        <taxon>asterids</taxon>
        <taxon>lamiids</taxon>
        <taxon>Solanales</taxon>
        <taxon>Solanaceae</taxon>
        <taxon>Solanoideae</taxon>
        <taxon>Datureae</taxon>
        <taxon>Datura</taxon>
    </lineage>
</organism>
<reference evidence="1 2" key="1">
    <citation type="journal article" date="2021" name="BMC Genomics">
        <title>Datura genome reveals duplications of psychoactive alkaloid biosynthetic genes and high mutation rate following tissue culture.</title>
        <authorList>
            <person name="Rajewski A."/>
            <person name="Carter-House D."/>
            <person name="Stajich J."/>
            <person name="Litt A."/>
        </authorList>
    </citation>
    <scope>NUCLEOTIDE SEQUENCE [LARGE SCALE GENOMIC DNA]</scope>
    <source>
        <strain evidence="1">AR-01</strain>
    </source>
</reference>
<evidence type="ECO:0000313" key="1">
    <source>
        <dbReference type="EMBL" id="MCE3216459.1"/>
    </source>
</evidence>
<gene>
    <name evidence="1" type="ORF">HAX54_006614</name>
</gene>